<name>A0A015LKV8_RHIIW</name>
<sequence>MQFDDVYDLIKDNGDNIIDLTHDNNLEVIETQIKDKTIDFNQNDEIYLLTECLRVNEIRHTIFPMEYPPTSLEDIAICYNIENWGSYEPAFKNISTKRFNLYALIQTYM</sequence>
<protein>
    <submittedName>
        <fullName evidence="1">Uncharacterized protein</fullName>
    </submittedName>
</protein>
<proteinExistence type="predicted"/>
<dbReference type="OrthoDB" id="2437728at2759"/>
<gene>
    <name evidence="1" type="ORF">RirG_225460</name>
</gene>
<evidence type="ECO:0000313" key="2">
    <source>
        <dbReference type="Proteomes" id="UP000022910"/>
    </source>
</evidence>
<organism evidence="1 2">
    <name type="scientific">Rhizophagus irregularis (strain DAOM 197198w)</name>
    <name type="common">Glomus intraradices</name>
    <dbReference type="NCBI Taxonomy" id="1432141"/>
    <lineage>
        <taxon>Eukaryota</taxon>
        <taxon>Fungi</taxon>
        <taxon>Fungi incertae sedis</taxon>
        <taxon>Mucoromycota</taxon>
        <taxon>Glomeromycotina</taxon>
        <taxon>Glomeromycetes</taxon>
        <taxon>Glomerales</taxon>
        <taxon>Glomeraceae</taxon>
        <taxon>Rhizophagus</taxon>
    </lineage>
</organism>
<dbReference type="EMBL" id="JEMT01028179">
    <property type="protein sequence ID" value="EXX55423.1"/>
    <property type="molecule type" value="Genomic_DNA"/>
</dbReference>
<dbReference type="AlphaFoldDB" id="A0A015LKV8"/>
<evidence type="ECO:0000313" key="1">
    <source>
        <dbReference type="EMBL" id="EXX55423.1"/>
    </source>
</evidence>
<accession>A0A015LKV8</accession>
<reference evidence="1 2" key="1">
    <citation type="submission" date="2014-02" db="EMBL/GenBank/DDBJ databases">
        <title>Single nucleus genome sequencing reveals high similarity among nuclei of an endomycorrhizal fungus.</title>
        <authorList>
            <person name="Lin K."/>
            <person name="Geurts R."/>
            <person name="Zhang Z."/>
            <person name="Limpens E."/>
            <person name="Saunders D.G."/>
            <person name="Mu D."/>
            <person name="Pang E."/>
            <person name="Cao H."/>
            <person name="Cha H."/>
            <person name="Lin T."/>
            <person name="Zhou Q."/>
            <person name="Shang Y."/>
            <person name="Li Y."/>
            <person name="Ivanov S."/>
            <person name="Sharma T."/>
            <person name="Velzen R.V."/>
            <person name="Ruijter N.D."/>
            <person name="Aanen D.K."/>
            <person name="Win J."/>
            <person name="Kamoun S."/>
            <person name="Bisseling T."/>
            <person name="Huang S."/>
        </authorList>
    </citation>
    <scope>NUCLEOTIDE SEQUENCE [LARGE SCALE GENOMIC DNA]</scope>
    <source>
        <strain evidence="2">DAOM197198w</strain>
    </source>
</reference>
<dbReference type="Proteomes" id="UP000022910">
    <property type="component" value="Unassembled WGS sequence"/>
</dbReference>
<comment type="caution">
    <text evidence="1">The sequence shown here is derived from an EMBL/GenBank/DDBJ whole genome shotgun (WGS) entry which is preliminary data.</text>
</comment>
<keyword evidence="2" id="KW-1185">Reference proteome</keyword>
<dbReference type="HOGENOM" id="CLU_2185393_0_0_1"/>